<gene>
    <name evidence="1" type="ORF">SAMN06297397_2849</name>
</gene>
<organism evidence="1 2">
    <name type="scientific">Aristaeella lactis</name>
    <dbReference type="NCBI Taxonomy" id="3046383"/>
    <lineage>
        <taxon>Bacteria</taxon>
        <taxon>Bacillati</taxon>
        <taxon>Bacillota</taxon>
        <taxon>Clostridia</taxon>
        <taxon>Eubacteriales</taxon>
        <taxon>Aristaeellaceae</taxon>
        <taxon>Aristaeella</taxon>
    </lineage>
</organism>
<accession>A0AC61PPQ1</accession>
<evidence type="ECO:0000313" key="2">
    <source>
        <dbReference type="Proteomes" id="UP000192328"/>
    </source>
</evidence>
<dbReference type="EMBL" id="FWXZ01000007">
    <property type="protein sequence ID" value="SMC83961.1"/>
    <property type="molecule type" value="Genomic_DNA"/>
</dbReference>
<protein>
    <submittedName>
        <fullName evidence="1">Lactoylglutathione lyase</fullName>
    </submittedName>
</protein>
<evidence type="ECO:0000313" key="1">
    <source>
        <dbReference type="EMBL" id="SMC83961.1"/>
    </source>
</evidence>
<dbReference type="Proteomes" id="UP000192328">
    <property type="component" value="Unassembled WGS sequence"/>
</dbReference>
<name>A0AC61PPQ1_9FIRM</name>
<sequence length="164" mass="18654">MSRQNDDRDFQTVAGLSHAAIRTRNIQDSILYYTDVLGLREAFRMYREDGSIGTVYLFLARGQYLELFPDGTREKNAGPDVIGVCHLCLMTKDIRRSYDAVKAAGGPLDSEIRRGNSKCWMFWTHDPDGTEIEVMEMPPESLQAQADKRLENDERQEGKTCSDP</sequence>
<proteinExistence type="predicted"/>
<keyword evidence="1" id="KW-0456">Lyase</keyword>
<keyword evidence="2" id="KW-1185">Reference proteome</keyword>
<comment type="caution">
    <text evidence="1">The sequence shown here is derived from an EMBL/GenBank/DDBJ whole genome shotgun (WGS) entry which is preliminary data.</text>
</comment>
<reference evidence="1" key="1">
    <citation type="submission" date="2017-04" db="EMBL/GenBank/DDBJ databases">
        <authorList>
            <person name="Varghese N."/>
            <person name="Submissions S."/>
        </authorList>
    </citation>
    <scope>NUCLEOTIDE SEQUENCE</scope>
    <source>
        <strain evidence="1">WTE2008</strain>
    </source>
</reference>